<evidence type="ECO:0000256" key="2">
    <source>
        <dbReference type="ARBA" id="ARBA00012720"/>
    </source>
</evidence>
<protein>
    <recommendedName>
        <fullName evidence="2">DNA-(apurinic or apyrimidinic site) lyase</fullName>
        <ecNumber evidence="2">4.2.99.18</ecNumber>
    </recommendedName>
</protein>
<dbReference type="Gene3D" id="1.10.1670.10">
    <property type="entry name" value="Helix-hairpin-Helix base-excision DNA repair enzymes (C-terminal)"/>
    <property type="match status" value="1"/>
</dbReference>
<evidence type="ECO:0000313" key="6">
    <source>
        <dbReference type="EMBL" id="EJW03284.1"/>
    </source>
</evidence>
<dbReference type="STRING" id="1003232.J9D6Y5"/>
<dbReference type="SMART" id="SM00478">
    <property type="entry name" value="ENDO3c"/>
    <property type="match status" value="1"/>
</dbReference>
<dbReference type="GO" id="GO:0006285">
    <property type="term" value="P:base-excision repair, AP site formation"/>
    <property type="evidence" value="ECO:0007669"/>
    <property type="project" value="UniProtKB-ARBA"/>
</dbReference>
<dbReference type="Proteomes" id="UP000003163">
    <property type="component" value="Unassembled WGS sequence"/>
</dbReference>
<comment type="similarity">
    <text evidence="1">Belongs to the type-1 OGG1 family.</text>
</comment>
<organism evidence="6 7">
    <name type="scientific">Edhazardia aedis (strain USNM 41457)</name>
    <name type="common">Microsporidian parasite</name>
    <dbReference type="NCBI Taxonomy" id="1003232"/>
    <lineage>
        <taxon>Eukaryota</taxon>
        <taxon>Fungi</taxon>
        <taxon>Fungi incertae sedis</taxon>
        <taxon>Microsporidia</taxon>
        <taxon>Edhazardia</taxon>
    </lineage>
</organism>
<dbReference type="SUPFAM" id="SSF48150">
    <property type="entry name" value="DNA-glycosylase"/>
    <property type="match status" value="1"/>
</dbReference>
<dbReference type="AlphaFoldDB" id="J9D6Y5"/>
<evidence type="ECO:0000259" key="5">
    <source>
        <dbReference type="SMART" id="SM00478"/>
    </source>
</evidence>
<reference evidence="7" key="2">
    <citation type="submission" date="2015-07" db="EMBL/GenBank/DDBJ databases">
        <title>Contrasting host-pathogen interactions and genome evolution in two generalist and specialist microsporidian pathogens of mosquitoes.</title>
        <authorList>
            <consortium name="The Broad Institute Genomics Platform"/>
            <consortium name="The Broad Institute Genome Sequencing Center for Infectious Disease"/>
            <person name="Cuomo C.A."/>
            <person name="Sanscrainte N.D."/>
            <person name="Goldberg J.M."/>
            <person name="Heiman D."/>
            <person name="Young S."/>
            <person name="Zeng Q."/>
            <person name="Becnel J.J."/>
            <person name="Birren B.W."/>
        </authorList>
    </citation>
    <scope>NUCLEOTIDE SEQUENCE [LARGE SCALE GENOMIC DNA]</scope>
    <source>
        <strain evidence="7">USNM 41457</strain>
    </source>
</reference>
<evidence type="ECO:0000256" key="4">
    <source>
        <dbReference type="SAM" id="MobiDB-lite"/>
    </source>
</evidence>
<evidence type="ECO:0000256" key="1">
    <source>
        <dbReference type="ARBA" id="ARBA00010679"/>
    </source>
</evidence>
<reference evidence="6 7" key="1">
    <citation type="submission" date="2011-08" db="EMBL/GenBank/DDBJ databases">
        <authorList>
            <person name="Liu Z.J."/>
            <person name="Shi F.L."/>
            <person name="Lu J.Q."/>
            <person name="Li M."/>
            <person name="Wang Z.L."/>
        </authorList>
    </citation>
    <scope>NUCLEOTIDE SEQUENCE [LARGE SCALE GENOMIC DNA]</scope>
    <source>
        <strain evidence="6 7">USNM 41457</strain>
    </source>
</reference>
<evidence type="ECO:0000256" key="3">
    <source>
        <dbReference type="ARBA" id="ARBA00044632"/>
    </source>
</evidence>
<comment type="caution">
    <text evidence="6">The sequence shown here is derived from an EMBL/GenBank/DDBJ whole genome shotgun (WGS) entry which is preliminary data.</text>
</comment>
<dbReference type="GO" id="GO:0140078">
    <property type="term" value="F:class I DNA-(apurinic or apyrimidinic site) endonuclease activity"/>
    <property type="evidence" value="ECO:0007669"/>
    <property type="project" value="UniProtKB-EC"/>
</dbReference>
<gene>
    <name evidence="6" type="ORF">EDEG_02350</name>
</gene>
<dbReference type="InterPro" id="IPR052054">
    <property type="entry name" value="Oxidative_DNA_repair_enzyme"/>
</dbReference>
<dbReference type="OrthoDB" id="238681at2759"/>
<keyword evidence="7" id="KW-1185">Reference proteome</keyword>
<dbReference type="PANTHER" id="PTHR10242">
    <property type="entry name" value="8-OXOGUANINE DNA GLYCOSYLASE"/>
    <property type="match status" value="1"/>
</dbReference>
<dbReference type="InterPro" id="IPR011257">
    <property type="entry name" value="DNA_glycosylase"/>
</dbReference>
<proteinExistence type="inferred from homology"/>
<dbReference type="InterPro" id="IPR003265">
    <property type="entry name" value="HhH-GPD_domain"/>
</dbReference>
<dbReference type="GO" id="GO:0000702">
    <property type="term" value="F:oxidized base lesion DNA N-glycosylase activity"/>
    <property type="evidence" value="ECO:0007669"/>
    <property type="project" value="UniProtKB-ARBA"/>
</dbReference>
<feature type="domain" description="HhH-GPD" evidence="5">
    <location>
        <begin position="353"/>
        <end position="504"/>
    </location>
</feature>
<dbReference type="EMBL" id="AFBI03000041">
    <property type="protein sequence ID" value="EJW03284.1"/>
    <property type="molecule type" value="Genomic_DNA"/>
</dbReference>
<evidence type="ECO:0000313" key="7">
    <source>
        <dbReference type="Proteomes" id="UP000003163"/>
    </source>
</evidence>
<feature type="region of interest" description="Disordered" evidence="4">
    <location>
        <begin position="150"/>
        <end position="170"/>
    </location>
</feature>
<dbReference type="CDD" id="cd00056">
    <property type="entry name" value="ENDO3c"/>
    <property type="match status" value="1"/>
</dbReference>
<dbReference type="InParanoid" id="J9D6Y5"/>
<dbReference type="HOGENOM" id="CLU_517803_0_0_1"/>
<dbReference type="PANTHER" id="PTHR10242:SF2">
    <property type="entry name" value="N-GLYCOSYLASE_DNA LYASE"/>
    <property type="match status" value="1"/>
</dbReference>
<accession>J9D6Y5</accession>
<dbReference type="EC" id="4.2.99.18" evidence="2"/>
<comment type="catalytic activity">
    <reaction evidence="3">
        <text>2'-deoxyribonucleotide-(2'-deoxyribose 5'-phosphate)-2'-deoxyribonucleotide-DNA = a 3'-end 2'-deoxyribonucleotide-(2,3-dehydro-2,3-deoxyribose 5'-phosphate)-DNA + a 5'-end 5'-phospho-2'-deoxyribonucleoside-DNA + H(+)</text>
        <dbReference type="Rhea" id="RHEA:66592"/>
        <dbReference type="Rhea" id="RHEA-COMP:13180"/>
        <dbReference type="Rhea" id="RHEA-COMP:16897"/>
        <dbReference type="Rhea" id="RHEA-COMP:17067"/>
        <dbReference type="ChEBI" id="CHEBI:15378"/>
        <dbReference type="ChEBI" id="CHEBI:136412"/>
        <dbReference type="ChEBI" id="CHEBI:157695"/>
        <dbReference type="ChEBI" id="CHEBI:167181"/>
        <dbReference type="EC" id="4.2.99.18"/>
    </reaction>
</comment>
<sequence length="526" mass="61599">MTLDTSYEKYKVINWNKMCIKEDVDVENCLFSGQVFSFTTHTYTKQAFINIYQDESTDLINNSDYQKIFSNTNVHIQNGIYPDDLLSIYNCIKNVNISSSNTILNDLEHQEYNCFSKNVDIQCFSDYIKDDKKQSSNVLNVVYLPNKNKKDEEQTLEQTENQQNSKEIKEGINKSLKNILKTNSENYSSIKSSDFNRSEVENSHIQNNFSNNNRFDPTNNIKILNIIMENSNSFNNINKTNEINSDKNDILKKSAQKKREKEKNQIKLGENNRKLFIGHIEGKLFVFKHGISCIFFISSHPNSQNTIMRFFTLDLDYSDIFKSFKPINSSNLVFNGLRMLRIDKYECILSFICSSMNNIKRISKMVLYLKHKTKNFTDIENIEISEEDLKEKGFGYRSKFIIDAIKKLKNLRHINQNDKNTVQKFLLNIKGVGKKVCDCILLMGFSFFDTVPIDVHIYRICIKYFSFENVKLNKKIYNEINTVFNEYFGDYAGIAQLYLFFVSLKTKRIQKKQILNNLSIRRNKAN</sequence>
<dbReference type="Gene3D" id="1.10.340.30">
    <property type="entry name" value="Hypothetical protein, domain 2"/>
    <property type="match status" value="1"/>
</dbReference>
<dbReference type="VEuPathDB" id="MicrosporidiaDB:EDEG_02350"/>
<name>J9D6Y5_EDHAE</name>
<dbReference type="InterPro" id="IPR023170">
    <property type="entry name" value="HhH_base_excis_C"/>
</dbReference>